<organism evidence="1 2">
    <name type="scientific">Dentiscutata heterogama</name>
    <dbReference type="NCBI Taxonomy" id="1316150"/>
    <lineage>
        <taxon>Eukaryota</taxon>
        <taxon>Fungi</taxon>
        <taxon>Fungi incertae sedis</taxon>
        <taxon>Mucoromycota</taxon>
        <taxon>Glomeromycotina</taxon>
        <taxon>Glomeromycetes</taxon>
        <taxon>Diversisporales</taxon>
        <taxon>Gigasporaceae</taxon>
        <taxon>Dentiscutata</taxon>
    </lineage>
</organism>
<protein>
    <submittedName>
        <fullName evidence="1">12006_t:CDS:1</fullName>
    </submittedName>
</protein>
<gene>
    <name evidence="1" type="ORF">DHETER_LOCUS3999</name>
</gene>
<sequence>MRELSRWYEIVYDNATKDKAELSILKAFRSADTIIPMLSTELPICSEDKLTSKLLLQKSF</sequence>
<evidence type="ECO:0000313" key="1">
    <source>
        <dbReference type="EMBL" id="CAG8522774.1"/>
    </source>
</evidence>
<evidence type="ECO:0000313" key="2">
    <source>
        <dbReference type="Proteomes" id="UP000789702"/>
    </source>
</evidence>
<name>A0ACA9LEP8_9GLOM</name>
<proteinExistence type="predicted"/>
<dbReference type="EMBL" id="CAJVPU010003760">
    <property type="protein sequence ID" value="CAG8522774.1"/>
    <property type="molecule type" value="Genomic_DNA"/>
</dbReference>
<dbReference type="Proteomes" id="UP000789702">
    <property type="component" value="Unassembled WGS sequence"/>
</dbReference>
<reference evidence="1" key="1">
    <citation type="submission" date="2021-06" db="EMBL/GenBank/DDBJ databases">
        <authorList>
            <person name="Kallberg Y."/>
            <person name="Tangrot J."/>
            <person name="Rosling A."/>
        </authorList>
    </citation>
    <scope>NUCLEOTIDE SEQUENCE</scope>
    <source>
        <strain evidence="1">IL203A</strain>
    </source>
</reference>
<comment type="caution">
    <text evidence="1">The sequence shown here is derived from an EMBL/GenBank/DDBJ whole genome shotgun (WGS) entry which is preliminary data.</text>
</comment>
<accession>A0ACA9LEP8</accession>
<keyword evidence="2" id="KW-1185">Reference proteome</keyword>